<dbReference type="AlphaFoldDB" id="N1WQ21"/>
<feature type="compositionally biased region" description="Polar residues" evidence="1">
    <location>
        <begin position="49"/>
        <end position="61"/>
    </location>
</feature>
<evidence type="ECO:0000313" key="2">
    <source>
        <dbReference type="EMBL" id="EMY79352.1"/>
    </source>
</evidence>
<dbReference type="EMBL" id="AOHC02000012">
    <property type="protein sequence ID" value="EMY79352.1"/>
    <property type="molecule type" value="Genomic_DNA"/>
</dbReference>
<comment type="caution">
    <text evidence="2">The sequence shown here is derived from an EMBL/GenBank/DDBJ whole genome shotgun (WGS) entry which is preliminary data.</text>
</comment>
<dbReference type="Proteomes" id="UP000012313">
    <property type="component" value="Unassembled WGS sequence"/>
</dbReference>
<name>N1WQ21_9LEPT</name>
<proteinExistence type="predicted"/>
<feature type="region of interest" description="Disordered" evidence="1">
    <location>
        <begin position="24"/>
        <end position="61"/>
    </location>
</feature>
<evidence type="ECO:0000256" key="1">
    <source>
        <dbReference type="SAM" id="MobiDB-lite"/>
    </source>
</evidence>
<gene>
    <name evidence="2" type="ORF">LEP1GSC060_2587</name>
</gene>
<evidence type="ECO:0000313" key="3">
    <source>
        <dbReference type="Proteomes" id="UP000012313"/>
    </source>
</evidence>
<protein>
    <submittedName>
        <fullName evidence="2">Uncharacterized protein</fullName>
    </submittedName>
</protein>
<organism evidence="2 3">
    <name type="scientific">Leptospira weilii serovar Ranarum str. ICFT</name>
    <dbReference type="NCBI Taxonomy" id="1218598"/>
    <lineage>
        <taxon>Bacteria</taxon>
        <taxon>Pseudomonadati</taxon>
        <taxon>Spirochaetota</taxon>
        <taxon>Spirochaetia</taxon>
        <taxon>Leptospirales</taxon>
        <taxon>Leptospiraceae</taxon>
        <taxon>Leptospira</taxon>
    </lineage>
</organism>
<reference evidence="2" key="1">
    <citation type="submission" date="2013-03" db="EMBL/GenBank/DDBJ databases">
        <authorList>
            <person name="Harkins D.M."/>
            <person name="Durkin A.S."/>
            <person name="Brinkac L.M."/>
            <person name="Haft D.H."/>
            <person name="Selengut J.D."/>
            <person name="Sanka R."/>
            <person name="DePew J."/>
            <person name="Purushe J."/>
            <person name="Hartskeerl R.A."/>
            <person name="Ahmed A."/>
            <person name="van der Linden H."/>
            <person name="Goris M.G.A."/>
            <person name="Vinetz J.M."/>
            <person name="Sutton G.G."/>
            <person name="Nierman W.C."/>
            <person name="Fouts D.E."/>
        </authorList>
    </citation>
    <scope>NUCLEOTIDE SEQUENCE [LARGE SCALE GENOMIC DNA]</scope>
    <source>
        <strain evidence="2">ICFT</strain>
    </source>
</reference>
<accession>N1WQ21</accession>
<keyword evidence="3" id="KW-1185">Reference proteome</keyword>
<sequence>MITYRLNPAIRIGILKMKYDKKESVKFRAGASRPQADGRAASGSRIPARSSSATKTTPSHH</sequence>